<dbReference type="InterPro" id="IPR029063">
    <property type="entry name" value="SAM-dependent_MTases_sf"/>
</dbReference>
<dbReference type="EMBL" id="JBDPZD010000002">
    <property type="protein sequence ID" value="MEO3691008.1"/>
    <property type="molecule type" value="Genomic_DNA"/>
</dbReference>
<protein>
    <recommendedName>
        <fullName evidence="10">tRNA 5-methylaminomethyl-2-thiouridine biosynthesis bifunctional protein MnmC</fullName>
        <shortName evidence="10">tRNA mnm(5)s(2)U biosynthesis bifunctional protein</shortName>
    </recommendedName>
    <domain>
        <recommendedName>
            <fullName evidence="10">tRNA (mnm(5)s(2)U34)-methyltransferase</fullName>
            <ecNumber evidence="10">2.1.1.61</ecNumber>
        </recommendedName>
    </domain>
    <domain>
        <recommendedName>
            <fullName evidence="10">FAD-dependent cmnm(5)s(2)U34 oxidoreductase</fullName>
            <ecNumber evidence="10">1.5.-.-</ecNumber>
        </recommendedName>
    </domain>
</protein>
<accession>A0ABV0FYJ4</accession>
<comment type="similarity">
    <text evidence="10">In the C-terminal section; belongs to the DAO family.</text>
</comment>
<dbReference type="InterPro" id="IPR017610">
    <property type="entry name" value="tRNA_S-uridine_synth_MnmC_C"/>
</dbReference>
<comment type="caution">
    <text evidence="13">The sequence shown here is derived from an EMBL/GenBank/DDBJ whole genome shotgun (WGS) entry which is preliminary data.</text>
</comment>
<dbReference type="GO" id="GO:0004808">
    <property type="term" value="F:tRNA (5-methylaminomethyl-2-thiouridylate)(34)-methyltransferase activity"/>
    <property type="evidence" value="ECO:0007669"/>
    <property type="project" value="UniProtKB-EC"/>
</dbReference>
<keyword evidence="3 10" id="KW-0285">Flavoprotein</keyword>
<dbReference type="Proteomes" id="UP001495147">
    <property type="component" value="Unassembled WGS sequence"/>
</dbReference>
<evidence type="ECO:0000256" key="7">
    <source>
        <dbReference type="ARBA" id="ARBA00022827"/>
    </source>
</evidence>
<keyword evidence="6 10" id="KW-0819">tRNA processing</keyword>
<sequence>MKTASIVPAEVDFSDPAAPASTAFGDVYHARAGAWAQAQQVFMAGNGLPQRWQGRERFTVLETGFGLGNNFLATWDAWRQDPARSQRLHFISLELHPLRPSDLARAHAATGPLGAELLAQWPPLTPGLHRLSFDEGRVELLLGLGDARALLRELVLQADAFYLDGFAPACNPQLWDAYLFKSLARLAAPGATAATWSVARPVRDGLAGNGFAVSKAPGFGGKGEMTRAVFAPHHRAPQSPGREALTRDAREGIVLGAGLAGAACALALAEQGLAVTVIDALPQAAGASSGNPAGLFHGTLNPDDGPHARFNRAAALATQALLKRLGLPCVQQGLLRLELARDLAQMQRDARGLPAAYVQALAAPEASALAGIPLAQAAWHYPGGGALAPRTYVAAMLGASGAALRLNTPVAALRQSGAAWQLLSAEGTVLAETGLLVLAGGHAQRALLAAIDPALAAELVTQRGQISRVAPAPARLGTALAGDGYAIDAGLAGFWCGATTQDGDLDPQLRAADHAENLARLARLLGQPAPTTAAEGRVGWRLLTADRLPLIGGLADPAHRPAQRAEQVRFHARLPGLVLCTALGSRGISWAALAGQVAAARALGTPCPIEADLLDAVDPVRYVARAERTLAQYPHETRANS</sequence>
<comment type="subcellular location">
    <subcellularLocation>
        <location evidence="10">Cytoplasm</location>
    </subcellularLocation>
</comment>
<dbReference type="InterPro" id="IPR047785">
    <property type="entry name" value="tRNA_MNMC2"/>
</dbReference>
<dbReference type="InterPro" id="IPR006076">
    <property type="entry name" value="FAD-dep_OxRdtase"/>
</dbReference>
<dbReference type="SUPFAM" id="SSF51905">
    <property type="entry name" value="FAD/NAD(P)-binding domain"/>
    <property type="match status" value="1"/>
</dbReference>
<dbReference type="InterPro" id="IPR023032">
    <property type="entry name" value="tRNA_MAMT_biosynth_bifunc_MnmC"/>
</dbReference>
<keyword evidence="5 10" id="KW-0949">S-adenosyl-L-methionine</keyword>
<evidence type="ECO:0000256" key="9">
    <source>
        <dbReference type="ARBA" id="ARBA00023268"/>
    </source>
</evidence>
<comment type="cofactor">
    <cofactor evidence="10">
        <name>FAD</name>
        <dbReference type="ChEBI" id="CHEBI:57692"/>
    </cofactor>
</comment>
<keyword evidence="4 10" id="KW-0808">Transferase</keyword>
<dbReference type="EC" id="1.5.-.-" evidence="10"/>
<evidence type="ECO:0000256" key="4">
    <source>
        <dbReference type="ARBA" id="ARBA00022679"/>
    </source>
</evidence>
<dbReference type="InterPro" id="IPR008471">
    <property type="entry name" value="MnmC-like_methylTransf"/>
</dbReference>
<dbReference type="EC" id="2.1.1.61" evidence="10"/>
<dbReference type="Gene3D" id="3.30.9.10">
    <property type="entry name" value="D-Amino Acid Oxidase, subunit A, domain 2"/>
    <property type="match status" value="1"/>
</dbReference>
<dbReference type="InterPro" id="IPR036188">
    <property type="entry name" value="FAD/NAD-bd_sf"/>
</dbReference>
<evidence type="ECO:0000256" key="10">
    <source>
        <dbReference type="HAMAP-Rule" id="MF_01102"/>
    </source>
</evidence>
<evidence type="ECO:0000256" key="5">
    <source>
        <dbReference type="ARBA" id="ARBA00022691"/>
    </source>
</evidence>
<feature type="domain" description="MnmC-like methyltransferase" evidence="12">
    <location>
        <begin position="115"/>
        <end position="229"/>
    </location>
</feature>
<keyword evidence="14" id="KW-1185">Reference proteome</keyword>
<gene>
    <name evidence="10 13" type="primary">mnmC</name>
    <name evidence="13" type="ORF">ABDJ85_05955</name>
</gene>
<dbReference type="GO" id="GO:0032259">
    <property type="term" value="P:methylation"/>
    <property type="evidence" value="ECO:0007669"/>
    <property type="project" value="UniProtKB-KW"/>
</dbReference>
<keyword evidence="1 10" id="KW-0963">Cytoplasm</keyword>
<dbReference type="PANTHER" id="PTHR13847:SF283">
    <property type="entry name" value="TRNA 5-METHYLAMINOMETHYL-2-THIOURIDINE BIOSYNTHESIS BIFUNCTIONAL PROTEIN MNMC"/>
    <property type="match status" value="1"/>
</dbReference>
<evidence type="ECO:0000256" key="1">
    <source>
        <dbReference type="ARBA" id="ARBA00022490"/>
    </source>
</evidence>
<dbReference type="Pfam" id="PF01266">
    <property type="entry name" value="DAO"/>
    <property type="match status" value="1"/>
</dbReference>
<evidence type="ECO:0000313" key="13">
    <source>
        <dbReference type="EMBL" id="MEO3691008.1"/>
    </source>
</evidence>
<feature type="region of interest" description="FAD-dependent cmnm(5)s(2)U34 oxidoreductase" evidence="10">
    <location>
        <begin position="255"/>
        <end position="641"/>
    </location>
</feature>
<keyword evidence="7 10" id="KW-0274">FAD</keyword>
<dbReference type="Pfam" id="PF05430">
    <property type="entry name" value="Methyltransf_30"/>
    <property type="match status" value="1"/>
</dbReference>
<proteinExistence type="inferred from homology"/>
<feature type="domain" description="FAD dependent oxidoreductase" evidence="11">
    <location>
        <begin position="253"/>
        <end position="601"/>
    </location>
</feature>
<dbReference type="HAMAP" id="MF_01102">
    <property type="entry name" value="MnmC"/>
    <property type="match status" value="1"/>
</dbReference>
<feature type="region of interest" description="tRNA (mnm(5)s(2)U34)-methyltransferase" evidence="10">
    <location>
        <begin position="1"/>
        <end position="231"/>
    </location>
</feature>
<evidence type="ECO:0000256" key="8">
    <source>
        <dbReference type="ARBA" id="ARBA00023002"/>
    </source>
</evidence>
<reference evidence="13 14" key="1">
    <citation type="submission" date="2024-05" db="EMBL/GenBank/DDBJ databases">
        <title>Roseateles sp. DJS-2-20 16S ribosomal RNA gene Genome sequencing and assembly.</title>
        <authorList>
            <person name="Woo H."/>
        </authorList>
    </citation>
    <scope>NUCLEOTIDE SEQUENCE [LARGE SCALE GENOMIC DNA]</scope>
    <source>
        <strain evidence="13 14">DJS-2-20</strain>
    </source>
</reference>
<organism evidence="13 14">
    <name type="scientific">Roseateles paludis</name>
    <dbReference type="NCBI Taxonomy" id="3145238"/>
    <lineage>
        <taxon>Bacteria</taxon>
        <taxon>Pseudomonadati</taxon>
        <taxon>Pseudomonadota</taxon>
        <taxon>Betaproteobacteria</taxon>
        <taxon>Burkholderiales</taxon>
        <taxon>Sphaerotilaceae</taxon>
        <taxon>Roseateles</taxon>
    </lineage>
</organism>
<comment type="catalytic activity">
    <reaction evidence="10">
        <text>5-aminomethyl-2-thiouridine(34) in tRNA + S-adenosyl-L-methionine = 5-methylaminomethyl-2-thiouridine(34) in tRNA + S-adenosyl-L-homocysteine + H(+)</text>
        <dbReference type="Rhea" id="RHEA:19569"/>
        <dbReference type="Rhea" id="RHEA-COMP:10195"/>
        <dbReference type="Rhea" id="RHEA-COMP:10197"/>
        <dbReference type="ChEBI" id="CHEBI:15378"/>
        <dbReference type="ChEBI" id="CHEBI:57856"/>
        <dbReference type="ChEBI" id="CHEBI:59789"/>
        <dbReference type="ChEBI" id="CHEBI:74454"/>
        <dbReference type="ChEBI" id="CHEBI:74455"/>
        <dbReference type="EC" id="2.1.1.61"/>
    </reaction>
</comment>
<dbReference type="RefSeq" id="WP_347703851.1">
    <property type="nucleotide sequence ID" value="NZ_JBDPZD010000002.1"/>
</dbReference>
<evidence type="ECO:0000259" key="11">
    <source>
        <dbReference type="Pfam" id="PF01266"/>
    </source>
</evidence>
<evidence type="ECO:0000259" key="12">
    <source>
        <dbReference type="Pfam" id="PF05430"/>
    </source>
</evidence>
<evidence type="ECO:0000313" key="14">
    <source>
        <dbReference type="Proteomes" id="UP001495147"/>
    </source>
</evidence>
<keyword evidence="9 10" id="KW-0511">Multifunctional enzyme</keyword>
<comment type="similarity">
    <text evidence="10">In the N-terminal section; belongs to the methyltransferase superfamily. tRNA (mnm(5)s(2)U34)-methyltransferase family.</text>
</comment>
<dbReference type="Gene3D" id="3.40.50.150">
    <property type="entry name" value="Vaccinia Virus protein VP39"/>
    <property type="match status" value="1"/>
</dbReference>
<keyword evidence="2 10" id="KW-0489">Methyltransferase</keyword>
<name>A0ABV0FYJ4_9BURK</name>
<evidence type="ECO:0000256" key="3">
    <source>
        <dbReference type="ARBA" id="ARBA00022630"/>
    </source>
</evidence>
<keyword evidence="8 10" id="KW-0560">Oxidoreductase</keyword>
<comment type="function">
    <text evidence="10">Catalyzes the last two steps in the biosynthesis of 5-methylaminomethyl-2-thiouridine (mnm(5)s(2)U) at the wobble position (U34) in tRNA. Catalyzes the FAD-dependent demodification of cmnm(5)s(2)U34 to nm(5)s(2)U34, followed by the transfer of a methyl group from S-adenosyl-L-methionine to nm(5)s(2)U34, to form mnm(5)s(2)U34.</text>
</comment>
<dbReference type="Gene3D" id="3.50.50.60">
    <property type="entry name" value="FAD/NAD(P)-binding domain"/>
    <property type="match status" value="1"/>
</dbReference>
<dbReference type="NCBIfam" id="NF033855">
    <property type="entry name" value="tRNA_MNMC2"/>
    <property type="match status" value="1"/>
</dbReference>
<evidence type="ECO:0000256" key="2">
    <source>
        <dbReference type="ARBA" id="ARBA00022603"/>
    </source>
</evidence>
<dbReference type="PANTHER" id="PTHR13847">
    <property type="entry name" value="SARCOSINE DEHYDROGENASE-RELATED"/>
    <property type="match status" value="1"/>
</dbReference>
<evidence type="ECO:0000256" key="6">
    <source>
        <dbReference type="ARBA" id="ARBA00022694"/>
    </source>
</evidence>
<dbReference type="NCBIfam" id="TIGR03197">
    <property type="entry name" value="MnmC_Cterm"/>
    <property type="match status" value="1"/>
</dbReference>